<dbReference type="InterPro" id="IPR023358">
    <property type="entry name" value="Peptidase_M18_dom2"/>
</dbReference>
<organism evidence="11 12">
    <name type="scientific">Treponema vincentii</name>
    <dbReference type="NCBI Taxonomy" id="69710"/>
    <lineage>
        <taxon>Bacteria</taxon>
        <taxon>Pseudomonadati</taxon>
        <taxon>Spirochaetota</taxon>
        <taxon>Spirochaetia</taxon>
        <taxon>Spirochaetales</taxon>
        <taxon>Treponemataceae</taxon>
        <taxon>Treponema</taxon>
    </lineage>
</organism>
<reference evidence="11 12" key="1">
    <citation type="submission" date="2020-01" db="EMBL/GenBank/DDBJ databases">
        <title>Complete genome sequence of a human oral phylogroup 1 Treponema sp. strain ATCC 700766, originally isolated from periodontitis dental plaque.</title>
        <authorList>
            <person name="Chan Y."/>
            <person name="Huo Y.-B."/>
            <person name="Yu X.-L."/>
            <person name="Zeng H."/>
            <person name="Leung W.-K."/>
            <person name="Watt R.M."/>
        </authorList>
    </citation>
    <scope>NUCLEOTIDE SEQUENCE [LARGE SCALE GENOMIC DNA]</scope>
    <source>
        <strain evidence="11 12">OMZ 804</strain>
    </source>
</reference>
<sequence length="437" mass="48319">MAMQKQYARELMRFIDKSPSVYHVIKNAGTKLEEAGFTHLNLSDAFNLKPAGKYFVTANGSALIAWQMSRGKKARGFKLVGSHSDSPCLRIKPHPEVTVQDHYLKLNTEVYGGAILSTWFDRPLSAAGRVVVRTDDPLAPKDMLVSFKGAPLIIPNLAIHMNREVNDGYKIERQKDLLPLLGIINKKFEKDGYLVRLLAKQLGVSADTILDFDLYLHDTQPGCFCGYSDEFFSTGKIDNLGMAYASLDALIAQDTPLDYVKAACVFDNEEVGSETMQGAGSPFFADTLKRITIAQCDAGEQWFELFQQQLSRSFLISADQAHAYHPNYPEKNDITNFPLVNGGPVIKLAASMSYASDGVSAGIFRDLCKRAGVPCQNFVNRSDIKGGTTIGPITTTNLMIKTVDVGNPILSMHSIRELGGVADQEYITQVFNQYYKE</sequence>
<keyword evidence="5 9" id="KW-0479">Metal-binding</keyword>
<dbReference type="GO" id="GO:0004177">
    <property type="term" value="F:aminopeptidase activity"/>
    <property type="evidence" value="ECO:0007669"/>
    <property type="project" value="UniProtKB-KW"/>
</dbReference>
<evidence type="ECO:0000256" key="2">
    <source>
        <dbReference type="ARBA" id="ARBA00008290"/>
    </source>
</evidence>
<dbReference type="SUPFAM" id="SSF53187">
    <property type="entry name" value="Zn-dependent exopeptidases"/>
    <property type="match status" value="1"/>
</dbReference>
<dbReference type="PANTHER" id="PTHR28570:SF3">
    <property type="entry name" value="ASPARTYL AMINOPEPTIDASE"/>
    <property type="match status" value="1"/>
</dbReference>
<dbReference type="AlphaFoldDB" id="A0A6P1XYT3"/>
<dbReference type="Gene3D" id="3.40.630.10">
    <property type="entry name" value="Zn peptidases"/>
    <property type="match status" value="1"/>
</dbReference>
<evidence type="ECO:0000256" key="6">
    <source>
        <dbReference type="ARBA" id="ARBA00022801"/>
    </source>
</evidence>
<dbReference type="KEGG" id="trz:GWP43_03935"/>
<dbReference type="GO" id="GO:0008270">
    <property type="term" value="F:zinc ion binding"/>
    <property type="evidence" value="ECO:0007669"/>
    <property type="project" value="InterPro"/>
</dbReference>
<evidence type="ECO:0000256" key="5">
    <source>
        <dbReference type="ARBA" id="ARBA00022723"/>
    </source>
</evidence>
<dbReference type="GO" id="GO:0008237">
    <property type="term" value="F:metallopeptidase activity"/>
    <property type="evidence" value="ECO:0007669"/>
    <property type="project" value="UniProtKB-KW"/>
</dbReference>
<evidence type="ECO:0000256" key="3">
    <source>
        <dbReference type="ARBA" id="ARBA00022438"/>
    </source>
</evidence>
<dbReference type="EC" id="3.4.11.-" evidence="10"/>
<dbReference type="Gene3D" id="2.30.250.10">
    <property type="entry name" value="Aminopeptidase i, Domain 2"/>
    <property type="match status" value="1"/>
</dbReference>
<dbReference type="EMBL" id="CP048020">
    <property type="protein sequence ID" value="QHX42736.1"/>
    <property type="molecule type" value="Genomic_DNA"/>
</dbReference>
<dbReference type="InterPro" id="IPR001948">
    <property type="entry name" value="Peptidase_M18"/>
</dbReference>
<dbReference type="GO" id="GO:0006508">
    <property type="term" value="P:proteolysis"/>
    <property type="evidence" value="ECO:0007669"/>
    <property type="project" value="UniProtKB-KW"/>
</dbReference>
<evidence type="ECO:0000256" key="10">
    <source>
        <dbReference type="RuleBase" id="RU004387"/>
    </source>
</evidence>
<dbReference type="PANTHER" id="PTHR28570">
    <property type="entry name" value="ASPARTYL AMINOPEPTIDASE"/>
    <property type="match status" value="1"/>
</dbReference>
<dbReference type="NCBIfam" id="NF002759">
    <property type="entry name" value="PRK02813.1"/>
    <property type="match status" value="1"/>
</dbReference>
<keyword evidence="7 9" id="KW-0862">Zinc</keyword>
<keyword evidence="3 9" id="KW-0031">Aminopeptidase</keyword>
<keyword evidence="6 9" id="KW-0378">Hydrolase</keyword>
<protein>
    <recommendedName>
        <fullName evidence="10">M18 family aminopeptidase</fullName>
        <ecNumber evidence="10">3.4.11.-</ecNumber>
    </recommendedName>
</protein>
<evidence type="ECO:0000256" key="8">
    <source>
        <dbReference type="ARBA" id="ARBA00023049"/>
    </source>
</evidence>
<dbReference type="FunFam" id="2.30.250.10:FF:000003">
    <property type="entry name" value="Probable M18 family aminopeptidase 2"/>
    <property type="match status" value="1"/>
</dbReference>
<dbReference type="CDD" id="cd05658">
    <property type="entry name" value="M18_DAP"/>
    <property type="match status" value="1"/>
</dbReference>
<evidence type="ECO:0000256" key="4">
    <source>
        <dbReference type="ARBA" id="ARBA00022670"/>
    </source>
</evidence>
<keyword evidence="4 9" id="KW-0645">Protease</keyword>
<dbReference type="Pfam" id="PF02127">
    <property type="entry name" value="Peptidase_M18"/>
    <property type="match status" value="1"/>
</dbReference>
<comment type="cofactor">
    <cofactor evidence="1 10">
        <name>Zn(2+)</name>
        <dbReference type="ChEBI" id="CHEBI:29105"/>
    </cofactor>
</comment>
<evidence type="ECO:0000256" key="7">
    <source>
        <dbReference type="ARBA" id="ARBA00022833"/>
    </source>
</evidence>
<dbReference type="PRINTS" id="PR00932">
    <property type="entry name" value="AMINO1PTASE"/>
</dbReference>
<evidence type="ECO:0000313" key="11">
    <source>
        <dbReference type="EMBL" id="QHX42736.1"/>
    </source>
</evidence>
<evidence type="ECO:0000256" key="9">
    <source>
        <dbReference type="RuleBase" id="RU004386"/>
    </source>
</evidence>
<dbReference type="SUPFAM" id="SSF101821">
    <property type="entry name" value="Aminopeptidase/glucanase lid domain"/>
    <property type="match status" value="1"/>
</dbReference>
<dbReference type="RefSeq" id="WP_162662856.1">
    <property type="nucleotide sequence ID" value="NZ_CP048020.1"/>
</dbReference>
<gene>
    <name evidence="11" type="ORF">GWP43_03935</name>
</gene>
<comment type="similarity">
    <text evidence="2 9">Belongs to the peptidase M18 family.</text>
</comment>
<dbReference type="Proteomes" id="UP000464374">
    <property type="component" value="Chromosome"/>
</dbReference>
<accession>A0A6P1XYT3</accession>
<keyword evidence="8 9" id="KW-0482">Metalloprotease</keyword>
<name>A0A6P1XYT3_9SPIR</name>
<evidence type="ECO:0000313" key="12">
    <source>
        <dbReference type="Proteomes" id="UP000464374"/>
    </source>
</evidence>
<evidence type="ECO:0000256" key="1">
    <source>
        <dbReference type="ARBA" id="ARBA00001947"/>
    </source>
</evidence>
<dbReference type="GO" id="GO:0005737">
    <property type="term" value="C:cytoplasm"/>
    <property type="evidence" value="ECO:0007669"/>
    <property type="project" value="UniProtKB-ARBA"/>
</dbReference>
<proteinExistence type="inferred from homology"/>